<accession>A0ABS9DYE0</accession>
<feature type="chain" id="PRO_5045523020" evidence="1">
    <location>
        <begin position="25"/>
        <end position="187"/>
    </location>
</feature>
<keyword evidence="1" id="KW-0732">Signal</keyword>
<sequence>MKKSHYLAAMLTFILCAMSPAATAQWFAHVSQPDVFGQRTVEAASIAPSGDGLIVQCDQKNTLDLAYIFQASRKDLDEMSGGAASIPVDLLLKVDGGKVMKLGASLRPWNNHFAGFVVDGRDYATVEAVEAISKAARIVSVGVSFLGNKQSDNFGASGSTAAMATVMKDCKLNDIKPANPASQALAK</sequence>
<proteinExistence type="predicted"/>
<protein>
    <submittedName>
        <fullName evidence="2">Uncharacterized protein</fullName>
    </submittedName>
</protein>
<dbReference type="Proteomes" id="UP001521209">
    <property type="component" value="Unassembled WGS sequence"/>
</dbReference>
<gene>
    <name evidence="2" type="ORF">L2A60_13870</name>
</gene>
<evidence type="ECO:0000313" key="2">
    <source>
        <dbReference type="EMBL" id="MCF3947767.1"/>
    </source>
</evidence>
<dbReference type="EMBL" id="JAKGBZ010000030">
    <property type="protein sequence ID" value="MCF3947767.1"/>
    <property type="molecule type" value="Genomic_DNA"/>
</dbReference>
<keyword evidence="3" id="KW-1185">Reference proteome</keyword>
<dbReference type="RefSeq" id="WP_235705039.1">
    <property type="nucleotide sequence ID" value="NZ_JAKGBZ010000030.1"/>
</dbReference>
<organism evidence="2 3">
    <name type="scientific">Acidiphilium iwatense</name>
    <dbReference type="NCBI Taxonomy" id="768198"/>
    <lineage>
        <taxon>Bacteria</taxon>
        <taxon>Pseudomonadati</taxon>
        <taxon>Pseudomonadota</taxon>
        <taxon>Alphaproteobacteria</taxon>
        <taxon>Acetobacterales</taxon>
        <taxon>Acidocellaceae</taxon>
        <taxon>Acidiphilium</taxon>
    </lineage>
</organism>
<name>A0ABS9DYE0_9PROT</name>
<evidence type="ECO:0000313" key="3">
    <source>
        <dbReference type="Proteomes" id="UP001521209"/>
    </source>
</evidence>
<reference evidence="2 3" key="1">
    <citation type="submission" date="2022-01" db="EMBL/GenBank/DDBJ databases">
        <authorList>
            <person name="Won M."/>
            <person name="Kim S.-J."/>
            <person name="Kwon S.-W."/>
        </authorList>
    </citation>
    <scope>NUCLEOTIDE SEQUENCE [LARGE SCALE GENOMIC DNA]</scope>
    <source>
        <strain evidence="2 3">KCTC 23505</strain>
    </source>
</reference>
<feature type="signal peptide" evidence="1">
    <location>
        <begin position="1"/>
        <end position="24"/>
    </location>
</feature>
<comment type="caution">
    <text evidence="2">The sequence shown here is derived from an EMBL/GenBank/DDBJ whole genome shotgun (WGS) entry which is preliminary data.</text>
</comment>
<evidence type="ECO:0000256" key="1">
    <source>
        <dbReference type="SAM" id="SignalP"/>
    </source>
</evidence>